<dbReference type="Gene3D" id="3.40.50.2300">
    <property type="match status" value="1"/>
</dbReference>
<dbReference type="PANTHER" id="PTHR48111:SF1">
    <property type="entry name" value="TWO-COMPONENT RESPONSE REGULATOR ORR33"/>
    <property type="match status" value="1"/>
</dbReference>
<proteinExistence type="predicted"/>
<dbReference type="Pfam" id="PF00072">
    <property type="entry name" value="Response_reg"/>
    <property type="match status" value="1"/>
</dbReference>
<dbReference type="CDD" id="cd00156">
    <property type="entry name" value="REC"/>
    <property type="match status" value="1"/>
</dbReference>
<comment type="caution">
    <text evidence="8">The sequence shown here is derived from an EMBL/GenBank/DDBJ whole genome shotgun (WGS) entry which is preliminary data.</text>
</comment>
<feature type="modified residue" description="4-aspartylphosphate" evidence="6">
    <location>
        <position position="53"/>
    </location>
</feature>
<dbReference type="InterPro" id="IPR011006">
    <property type="entry name" value="CheY-like_superfamily"/>
</dbReference>
<dbReference type="SMART" id="SM00448">
    <property type="entry name" value="REC"/>
    <property type="match status" value="1"/>
</dbReference>
<evidence type="ECO:0000256" key="1">
    <source>
        <dbReference type="ARBA" id="ARBA00022553"/>
    </source>
</evidence>
<evidence type="ECO:0000256" key="5">
    <source>
        <dbReference type="ARBA" id="ARBA00023163"/>
    </source>
</evidence>
<organism evidence="8 9">
    <name type="scientific">Glaciecola petra</name>
    <dbReference type="NCBI Taxonomy" id="3075602"/>
    <lineage>
        <taxon>Bacteria</taxon>
        <taxon>Pseudomonadati</taxon>
        <taxon>Pseudomonadota</taxon>
        <taxon>Gammaproteobacteria</taxon>
        <taxon>Alteromonadales</taxon>
        <taxon>Alteromonadaceae</taxon>
        <taxon>Glaciecola</taxon>
    </lineage>
</organism>
<name>A0ABU2ZSI0_9ALTE</name>
<evidence type="ECO:0000259" key="7">
    <source>
        <dbReference type="PROSITE" id="PS50110"/>
    </source>
</evidence>
<sequence length="385" mass="43154">MQSANILLIEEDKISREVLQLMLAQKFSLKVVEDLHTAEAEILADEYDIIIMDVQTKAYDGLSLCKLISSQSMSSPPLVIAIGETSKEDDIRDIFAAGAYDYFVKPYNVVLFFESLQRIVATLNNYQALEKNDQDSRDVLGVAMSQASYYGFAFDLLSEINHSKSIESLAQTVLNGLSSRGIHCALQITDTQGNISTFEENKDVVGERTLQVFSVVRDQGRVFRFGRRLVFNDDHASLFVKSMSDMGDTAYDCVLDIGAKLIPCIEEQIFSIGEHLLLTELQTETKNIVQELHTALTLQTDKTDKIIQNVAGNINTSFDKLELTEAQEQFFLKLIETELLVEQSGVDFELLEQSAQAIYDKIAILQNESEKQPAHSSQFGDVDLF</sequence>
<dbReference type="InterPro" id="IPR039420">
    <property type="entry name" value="WalR-like"/>
</dbReference>
<evidence type="ECO:0000256" key="2">
    <source>
        <dbReference type="ARBA" id="ARBA00023012"/>
    </source>
</evidence>
<dbReference type="Proteomes" id="UP001253545">
    <property type="component" value="Unassembled WGS sequence"/>
</dbReference>
<evidence type="ECO:0000256" key="3">
    <source>
        <dbReference type="ARBA" id="ARBA00023015"/>
    </source>
</evidence>
<evidence type="ECO:0000313" key="9">
    <source>
        <dbReference type="Proteomes" id="UP001253545"/>
    </source>
</evidence>
<keyword evidence="1 6" id="KW-0597">Phosphoprotein</keyword>
<gene>
    <name evidence="8" type="ORF">RM552_10470</name>
</gene>
<keyword evidence="3" id="KW-0805">Transcription regulation</keyword>
<keyword evidence="9" id="KW-1185">Reference proteome</keyword>
<evidence type="ECO:0000256" key="4">
    <source>
        <dbReference type="ARBA" id="ARBA00023125"/>
    </source>
</evidence>
<keyword evidence="5" id="KW-0804">Transcription</keyword>
<accession>A0ABU2ZSI0</accession>
<evidence type="ECO:0000256" key="6">
    <source>
        <dbReference type="PROSITE-ProRule" id="PRU00169"/>
    </source>
</evidence>
<evidence type="ECO:0000313" key="8">
    <source>
        <dbReference type="EMBL" id="MDT0595269.1"/>
    </source>
</evidence>
<dbReference type="RefSeq" id="WP_311368779.1">
    <property type="nucleotide sequence ID" value="NZ_JAVRHX010000002.1"/>
</dbReference>
<keyword evidence="4" id="KW-0238">DNA-binding</keyword>
<dbReference type="EMBL" id="JAVRHX010000002">
    <property type="protein sequence ID" value="MDT0595269.1"/>
    <property type="molecule type" value="Genomic_DNA"/>
</dbReference>
<dbReference type="PANTHER" id="PTHR48111">
    <property type="entry name" value="REGULATOR OF RPOS"/>
    <property type="match status" value="1"/>
</dbReference>
<feature type="domain" description="Response regulatory" evidence="7">
    <location>
        <begin position="5"/>
        <end position="120"/>
    </location>
</feature>
<dbReference type="InterPro" id="IPR001789">
    <property type="entry name" value="Sig_transdc_resp-reg_receiver"/>
</dbReference>
<reference evidence="8 9" key="1">
    <citation type="submission" date="2023-09" db="EMBL/GenBank/DDBJ databases">
        <authorList>
            <person name="Rey-Velasco X."/>
        </authorList>
    </citation>
    <scope>NUCLEOTIDE SEQUENCE [LARGE SCALE GENOMIC DNA]</scope>
    <source>
        <strain evidence="8 9">P117</strain>
    </source>
</reference>
<protein>
    <submittedName>
        <fullName evidence="8">Response regulator</fullName>
    </submittedName>
</protein>
<keyword evidence="2" id="KW-0902">Two-component regulatory system</keyword>
<dbReference type="SUPFAM" id="SSF52172">
    <property type="entry name" value="CheY-like"/>
    <property type="match status" value="1"/>
</dbReference>
<dbReference type="PROSITE" id="PS50110">
    <property type="entry name" value="RESPONSE_REGULATORY"/>
    <property type="match status" value="1"/>
</dbReference>